<feature type="transmembrane region" description="Helical" evidence="2">
    <location>
        <begin position="44"/>
        <end position="63"/>
    </location>
</feature>
<evidence type="ECO:0000256" key="2">
    <source>
        <dbReference type="SAM" id="Phobius"/>
    </source>
</evidence>
<evidence type="ECO:0000313" key="3">
    <source>
        <dbReference type="EMBL" id="MEO1772692.1"/>
    </source>
</evidence>
<gene>
    <name evidence="3" type="ORF">JZO67_004674</name>
</gene>
<feature type="region of interest" description="Disordered" evidence="1">
    <location>
        <begin position="80"/>
        <end position="107"/>
    </location>
</feature>
<keyword evidence="4" id="KW-1185">Reference proteome</keyword>
<protein>
    <submittedName>
        <fullName evidence="3">Uncharacterized protein</fullName>
    </submittedName>
</protein>
<comment type="caution">
    <text evidence="3">The sequence shown here is derived from an EMBL/GenBank/DDBJ whole genome shotgun (WGS) entry which is preliminary data.</text>
</comment>
<reference evidence="3 4" key="2">
    <citation type="submission" date="2024-02" db="EMBL/GenBank/DDBJ databases">
        <title>The Genome Sequence of Enterococcus sp. DIV0159.</title>
        <authorList>
            <person name="Earl A."/>
            <person name="Manson A."/>
            <person name="Gilmore M."/>
            <person name="Sanders J."/>
            <person name="Shea T."/>
            <person name="Howe W."/>
            <person name="Livny J."/>
            <person name="Cuomo C."/>
            <person name="Neafsey D."/>
            <person name="Birren B."/>
        </authorList>
    </citation>
    <scope>NUCLEOTIDE SEQUENCE [LARGE SCALE GENOMIC DNA]</scope>
    <source>
        <strain evidence="3 4">665A</strain>
    </source>
</reference>
<keyword evidence="2" id="KW-0812">Transmembrane</keyword>
<dbReference type="RefSeq" id="WP_207705174.1">
    <property type="nucleotide sequence ID" value="NZ_JAFREL020000005.1"/>
</dbReference>
<dbReference type="Proteomes" id="UP000664357">
    <property type="component" value="Unassembled WGS sequence"/>
</dbReference>
<dbReference type="EMBL" id="JAFREL020000005">
    <property type="protein sequence ID" value="MEO1772692.1"/>
    <property type="molecule type" value="Genomic_DNA"/>
</dbReference>
<accession>A0ABV0EY48</accession>
<evidence type="ECO:0000256" key="1">
    <source>
        <dbReference type="SAM" id="MobiDB-lite"/>
    </source>
</evidence>
<proteinExistence type="predicted"/>
<feature type="compositionally biased region" description="Low complexity" evidence="1">
    <location>
        <begin position="94"/>
        <end position="107"/>
    </location>
</feature>
<feature type="transmembrane region" description="Helical" evidence="2">
    <location>
        <begin position="12"/>
        <end position="38"/>
    </location>
</feature>
<keyword evidence="2" id="KW-0472">Membrane</keyword>
<name>A0ABV0EY48_9ENTE</name>
<keyword evidence="2" id="KW-1133">Transmembrane helix</keyword>
<reference evidence="3 4" key="1">
    <citation type="submission" date="2021-03" db="EMBL/GenBank/DDBJ databases">
        <authorList>
            <person name="Gilmore M.S."/>
            <person name="Schwartzman J."/>
            <person name="Van Tyne D."/>
            <person name="Martin M."/>
            <person name="Earl A.M."/>
            <person name="Manson A.L."/>
            <person name="Straub T."/>
            <person name="Salamzade R."/>
            <person name="Saavedra J."/>
            <person name="Lebreton F."/>
            <person name="Prichula J."/>
            <person name="Schaufler K."/>
            <person name="Gaca A."/>
            <person name="Sgardioli B."/>
            <person name="Wagenaar J."/>
            <person name="Strong T."/>
        </authorList>
    </citation>
    <scope>NUCLEOTIDE SEQUENCE [LARGE SCALE GENOMIC DNA]</scope>
    <source>
        <strain evidence="3 4">665A</strain>
    </source>
</reference>
<sequence length="107" mass="12727">MKTIQEKIDWYIFLFWVYWIFSLLAAIGVVVCGIIAYLTKFQEVVTVSQLFLLVLTLLMALYLRINALHYHKIVLQLQNTPRRKAPRAEEFSQRPRSQPQRRPGYEK</sequence>
<evidence type="ECO:0000313" key="4">
    <source>
        <dbReference type="Proteomes" id="UP000664357"/>
    </source>
</evidence>
<organism evidence="3 4">
    <name type="scientific">Candidatus Enterococcus ferrettii</name>
    <dbReference type="NCBI Taxonomy" id="2815324"/>
    <lineage>
        <taxon>Bacteria</taxon>
        <taxon>Bacillati</taxon>
        <taxon>Bacillota</taxon>
        <taxon>Bacilli</taxon>
        <taxon>Lactobacillales</taxon>
        <taxon>Enterococcaceae</taxon>
        <taxon>Enterococcus</taxon>
    </lineage>
</organism>